<accession>A0A5C8NMR7</accession>
<dbReference type="SUPFAM" id="SSF52540">
    <property type="entry name" value="P-loop containing nucleoside triphosphate hydrolases"/>
    <property type="match status" value="1"/>
</dbReference>
<keyword evidence="3" id="KW-1185">Reference proteome</keyword>
<dbReference type="InterPro" id="IPR025669">
    <property type="entry name" value="AAA_dom"/>
</dbReference>
<evidence type="ECO:0000313" key="3">
    <source>
        <dbReference type="Proteomes" id="UP000321571"/>
    </source>
</evidence>
<evidence type="ECO:0000259" key="1">
    <source>
        <dbReference type="Pfam" id="PF13614"/>
    </source>
</evidence>
<dbReference type="Gene3D" id="3.40.50.300">
    <property type="entry name" value="P-loop containing nucleotide triphosphate hydrolases"/>
    <property type="match status" value="1"/>
</dbReference>
<dbReference type="GO" id="GO:0051782">
    <property type="term" value="P:negative regulation of cell division"/>
    <property type="evidence" value="ECO:0007669"/>
    <property type="project" value="TreeGrafter"/>
</dbReference>
<sequence length="396" mass="42169">MSRVLVLGDDGHLVGRINVMPGTQVISLSAERIQSPQFDLLRSLDPQALPDVVFFCEEVPIELSLELAAAIDEAYPLVDLVLVGDLPAETVLVAMRSGFRDIISTDATDNHLEDVMRRAGNRAVDLGVAGAPTPITVPPEESRVITVISPKGGVGKTSISTNLAIGMAEVHPSSVVLVDLDLQFGDVASTLDLTPTSTMEHALQPDAAADNLVLKTMLTVHPSGFFVLCGADSPAANEKVAAPQIKRLLHQLSMQFAVVIVDTAAGLDESTLAALEATDDVVVVSTMDVSCVRGVRKEVDLLNEIGLLPASRTLALNMADRQTGMKVKDVEAVIGLPVDVVIPRSLDVQLAANHGQPLMLRKKRGGPFVRAIGALVDRLHRQGELTDSKHKRLEVA</sequence>
<organism evidence="2 3">
    <name type="scientific">Aeromicrobium terrae</name>
    <dbReference type="NCBI Taxonomy" id="2498846"/>
    <lineage>
        <taxon>Bacteria</taxon>
        <taxon>Bacillati</taxon>
        <taxon>Actinomycetota</taxon>
        <taxon>Actinomycetes</taxon>
        <taxon>Propionibacteriales</taxon>
        <taxon>Nocardioidaceae</taxon>
        <taxon>Aeromicrobium</taxon>
    </lineage>
</organism>
<dbReference type="Gene3D" id="3.40.50.2300">
    <property type="match status" value="1"/>
</dbReference>
<reference evidence="2 3" key="1">
    <citation type="submission" date="2019-06" db="EMBL/GenBank/DDBJ databases">
        <title>Aeromicrobium sp. nov., isolated from a maize field.</title>
        <authorList>
            <person name="Lin S.-Y."/>
            <person name="Tsai C.-F."/>
            <person name="Young C.-C."/>
        </authorList>
    </citation>
    <scope>NUCLEOTIDE SEQUENCE [LARGE SCALE GENOMIC DNA]</scope>
    <source>
        <strain evidence="2 3">CC-CFT486</strain>
    </source>
</reference>
<comment type="caution">
    <text evidence="2">The sequence shown here is derived from an EMBL/GenBank/DDBJ whole genome shotgun (WGS) entry which is preliminary data.</text>
</comment>
<dbReference type="OrthoDB" id="3448281at2"/>
<dbReference type="AlphaFoldDB" id="A0A5C8NMR7"/>
<dbReference type="PANTHER" id="PTHR43384:SF13">
    <property type="entry name" value="SLR0110 PROTEIN"/>
    <property type="match status" value="1"/>
</dbReference>
<dbReference type="GO" id="GO:0016887">
    <property type="term" value="F:ATP hydrolysis activity"/>
    <property type="evidence" value="ECO:0007669"/>
    <property type="project" value="TreeGrafter"/>
</dbReference>
<evidence type="ECO:0000313" key="2">
    <source>
        <dbReference type="EMBL" id="TXL62121.1"/>
    </source>
</evidence>
<dbReference type="PANTHER" id="PTHR43384">
    <property type="entry name" value="SEPTUM SITE-DETERMINING PROTEIN MIND HOMOLOG, CHLOROPLASTIC-RELATED"/>
    <property type="match status" value="1"/>
</dbReference>
<dbReference type="RefSeq" id="WP_147684507.1">
    <property type="nucleotide sequence ID" value="NZ_VDUX01000002.1"/>
</dbReference>
<dbReference type="InterPro" id="IPR027417">
    <property type="entry name" value="P-loop_NTPase"/>
</dbReference>
<dbReference type="Pfam" id="PF13614">
    <property type="entry name" value="AAA_31"/>
    <property type="match status" value="1"/>
</dbReference>
<dbReference type="Proteomes" id="UP000321571">
    <property type="component" value="Unassembled WGS sequence"/>
</dbReference>
<dbReference type="GO" id="GO:0009898">
    <property type="term" value="C:cytoplasmic side of plasma membrane"/>
    <property type="evidence" value="ECO:0007669"/>
    <property type="project" value="TreeGrafter"/>
</dbReference>
<gene>
    <name evidence="2" type="ORF">FHP06_05270</name>
</gene>
<name>A0A5C8NMR7_9ACTN</name>
<dbReference type="EMBL" id="VDUX01000002">
    <property type="protein sequence ID" value="TXL62121.1"/>
    <property type="molecule type" value="Genomic_DNA"/>
</dbReference>
<proteinExistence type="predicted"/>
<dbReference type="GO" id="GO:0005524">
    <property type="term" value="F:ATP binding"/>
    <property type="evidence" value="ECO:0007669"/>
    <property type="project" value="TreeGrafter"/>
</dbReference>
<dbReference type="InterPro" id="IPR050625">
    <property type="entry name" value="ParA/MinD_ATPase"/>
</dbReference>
<dbReference type="GO" id="GO:0005829">
    <property type="term" value="C:cytosol"/>
    <property type="evidence" value="ECO:0007669"/>
    <property type="project" value="TreeGrafter"/>
</dbReference>
<feature type="domain" description="AAA" evidence="1">
    <location>
        <begin position="143"/>
        <end position="304"/>
    </location>
</feature>
<protein>
    <submittedName>
        <fullName evidence="2">MinD/ParA family protein</fullName>
    </submittedName>
</protein>